<evidence type="ECO:0000259" key="1">
    <source>
        <dbReference type="Pfam" id="PF20409"/>
    </source>
</evidence>
<reference evidence="2 3" key="1">
    <citation type="submission" date="2018-08" db="EMBL/GenBank/DDBJ databases">
        <title>Lysobacter soli KCTC 22011, whole genome shotgun sequence.</title>
        <authorList>
            <person name="Zhang X."/>
            <person name="Feng G."/>
            <person name="Zhu H."/>
        </authorList>
    </citation>
    <scope>NUCLEOTIDE SEQUENCE [LARGE SCALE GENOMIC DNA]</scope>
    <source>
        <strain evidence="2 3">KCTC 22011</strain>
    </source>
</reference>
<name>A0A3D8VBC2_9GAMM</name>
<dbReference type="SUPFAM" id="SSF54427">
    <property type="entry name" value="NTF2-like"/>
    <property type="match status" value="1"/>
</dbReference>
<dbReference type="InterPro" id="IPR046860">
    <property type="entry name" value="SnoaL_5"/>
</dbReference>
<dbReference type="Pfam" id="PF20409">
    <property type="entry name" value="SnoaL_5"/>
    <property type="match status" value="1"/>
</dbReference>
<comment type="caution">
    <text evidence="2">The sequence shown here is derived from an EMBL/GenBank/DDBJ whole genome shotgun (WGS) entry which is preliminary data.</text>
</comment>
<dbReference type="Proteomes" id="UP000256829">
    <property type="component" value="Unassembled WGS sequence"/>
</dbReference>
<keyword evidence="3" id="KW-1185">Reference proteome</keyword>
<protein>
    <submittedName>
        <fullName evidence="2">Nuclear transport factor 2 family protein</fullName>
    </submittedName>
</protein>
<dbReference type="EMBL" id="QTJR01000007">
    <property type="protein sequence ID" value="RDY66734.1"/>
    <property type="molecule type" value="Genomic_DNA"/>
</dbReference>
<feature type="domain" description="SnoaL-like" evidence="1">
    <location>
        <begin position="10"/>
        <end position="123"/>
    </location>
</feature>
<proteinExistence type="predicted"/>
<accession>A0A3D8VBC2</accession>
<sequence length="128" mass="14089">MDTKTNDIAAVANRLVELCRTGQYDQAQQELYAEHAVSIEGAGQDADSITRGMAAIREKGKQWADNLVEVHGGSVSDPVIADGWFSVAMGLDATYKDMGRVAMKEIAVYQVRDGKITHEQFFYNTDKS</sequence>
<evidence type="ECO:0000313" key="2">
    <source>
        <dbReference type="EMBL" id="RDY66734.1"/>
    </source>
</evidence>
<dbReference type="Gene3D" id="3.10.450.50">
    <property type="match status" value="1"/>
</dbReference>
<dbReference type="InterPro" id="IPR032710">
    <property type="entry name" value="NTF2-like_dom_sf"/>
</dbReference>
<organism evidence="2 3">
    <name type="scientific">Lysobacter soli</name>
    <dbReference type="NCBI Taxonomy" id="453783"/>
    <lineage>
        <taxon>Bacteria</taxon>
        <taxon>Pseudomonadati</taxon>
        <taxon>Pseudomonadota</taxon>
        <taxon>Gammaproteobacteria</taxon>
        <taxon>Lysobacterales</taxon>
        <taxon>Lysobacteraceae</taxon>
        <taxon>Lysobacter</taxon>
    </lineage>
</organism>
<gene>
    <name evidence="2" type="ORF">DX912_11470</name>
</gene>
<dbReference type="AlphaFoldDB" id="A0A3D8VBC2"/>
<dbReference type="RefSeq" id="WP_115842655.1">
    <property type="nucleotide sequence ID" value="NZ_CP183976.1"/>
</dbReference>
<evidence type="ECO:0000313" key="3">
    <source>
        <dbReference type="Proteomes" id="UP000256829"/>
    </source>
</evidence>